<comment type="caution">
    <text evidence="2">The sequence shown here is derived from an EMBL/GenBank/DDBJ whole genome shotgun (WGS) entry which is preliminary data.</text>
</comment>
<organism evidence="2 3">
    <name type="scientific">Roseburia intestinalis</name>
    <dbReference type="NCBI Taxonomy" id="166486"/>
    <lineage>
        <taxon>Bacteria</taxon>
        <taxon>Bacillati</taxon>
        <taxon>Bacillota</taxon>
        <taxon>Clostridia</taxon>
        <taxon>Lachnospirales</taxon>
        <taxon>Lachnospiraceae</taxon>
        <taxon>Roseburia</taxon>
    </lineage>
</organism>
<name>A0A3R6A328_9FIRM</name>
<dbReference type="Pfam" id="PF13475">
    <property type="entry name" value="DUF4116"/>
    <property type="match status" value="1"/>
</dbReference>
<evidence type="ECO:0000313" key="2">
    <source>
        <dbReference type="EMBL" id="RHA66277.1"/>
    </source>
</evidence>
<protein>
    <submittedName>
        <fullName evidence="2">DUF4116 domain-containing protein</fullName>
    </submittedName>
</protein>
<dbReference type="InterPro" id="IPR025197">
    <property type="entry name" value="DUF4116"/>
</dbReference>
<accession>A0A3R6A328</accession>
<evidence type="ECO:0000259" key="1">
    <source>
        <dbReference type="Pfam" id="PF13475"/>
    </source>
</evidence>
<feature type="domain" description="DUF4116" evidence="1">
    <location>
        <begin position="289"/>
        <end position="323"/>
    </location>
</feature>
<reference evidence="2 3" key="1">
    <citation type="submission" date="2018-08" db="EMBL/GenBank/DDBJ databases">
        <title>A genome reference for cultivated species of the human gut microbiota.</title>
        <authorList>
            <person name="Zou Y."/>
            <person name="Xue W."/>
            <person name="Luo G."/>
        </authorList>
    </citation>
    <scope>NUCLEOTIDE SEQUENCE [LARGE SCALE GENOMIC DNA]</scope>
    <source>
        <strain evidence="2 3">AM43-11</strain>
    </source>
</reference>
<dbReference type="AlphaFoldDB" id="A0A3R6A328"/>
<proteinExistence type="predicted"/>
<evidence type="ECO:0000313" key="3">
    <source>
        <dbReference type="Proteomes" id="UP000284465"/>
    </source>
</evidence>
<dbReference type="EMBL" id="QSFP01000013">
    <property type="protein sequence ID" value="RHA66277.1"/>
    <property type="molecule type" value="Genomic_DNA"/>
</dbReference>
<gene>
    <name evidence="2" type="ORF">DW927_12120</name>
</gene>
<dbReference type="Proteomes" id="UP000284465">
    <property type="component" value="Unassembled WGS sequence"/>
</dbReference>
<sequence length="644" mass="76079">MSEDMRQEDTNMKFKNLPQKEQEGYVINYTDPIKIKIYLLCYQNVEKAIKKLKENDKDALSIDTIIRREDTEEHIKASANDTIPVIKVLISEGKYFHKKRDYQTLAELVEKESRALNMIPKEFVTDELVDHAIKHQKYLHVRDIPARFMTAKRFVTLCKKDWSAVNWLSQYIDLLSDENLLEVICENSGGLREIPIERWNKNLLYHYLEYCVRNYKDTGFTDYMIKLPDELKDKVFYQCCCMTGGFHYSKIPENLKKIVISWKLIAETIRRWDIYDRGNGNHMYYNGLGWMLQYLPEEFKSKEVCLEVCKRYPYAIRYVPNEFVEDDSFWNELLSNGCYTPLLNLEKDQEKHLSNKYRDFKKEVTKDDELHNGSYNPKTEEDWKLFLSKHGAKITEMPNKFLTVDMLLIAMRSNSFAVERNTDIIDKLSDVDKESFWKKVVEEKLFNRPISVPDEYMSEDVICEWVKGKYCYDTNDISKVYRTENVLVEFAKAHPDRFTFGYEEQTQSLIDTMMSLQTKDICKGMYLKKVRPDLRRKELVDELCISVPREMISLDTITKEQIDGIISRFPGLIVEAPMWYIRELRADGEHNSVKNMEDKKMSLSSENNSLIDGPLNVPLKKQIEFTDIRVDEWEQISLFDLLGA</sequence>